<dbReference type="SUPFAM" id="SSF56801">
    <property type="entry name" value="Acetyl-CoA synthetase-like"/>
    <property type="match status" value="1"/>
</dbReference>
<dbReference type="PROSITE" id="PS00455">
    <property type="entry name" value="AMP_BINDING"/>
    <property type="match status" value="1"/>
</dbReference>
<evidence type="ECO:0000259" key="2">
    <source>
        <dbReference type="Pfam" id="PF00501"/>
    </source>
</evidence>
<organism evidence="3">
    <name type="scientific">marine metagenome</name>
    <dbReference type="NCBI Taxonomy" id="408172"/>
    <lineage>
        <taxon>unclassified sequences</taxon>
        <taxon>metagenomes</taxon>
        <taxon>ecological metagenomes</taxon>
    </lineage>
</organism>
<keyword evidence="1" id="KW-0436">Ligase</keyword>
<dbReference type="InterPro" id="IPR000873">
    <property type="entry name" value="AMP-dep_synth/lig_dom"/>
</dbReference>
<evidence type="ECO:0000313" key="3">
    <source>
        <dbReference type="EMBL" id="SVE08828.1"/>
    </source>
</evidence>
<evidence type="ECO:0000256" key="1">
    <source>
        <dbReference type="ARBA" id="ARBA00022598"/>
    </source>
</evidence>
<accession>A0A383ANY7</accession>
<dbReference type="PANTHER" id="PTHR43352:SF1">
    <property type="entry name" value="ANTHRANILATE--COA LIGASE"/>
    <property type="match status" value="1"/>
</dbReference>
<dbReference type="InterPro" id="IPR042099">
    <property type="entry name" value="ANL_N_sf"/>
</dbReference>
<dbReference type="Gene3D" id="3.40.50.12780">
    <property type="entry name" value="N-terminal domain of ligase-like"/>
    <property type="match status" value="1"/>
</dbReference>
<feature type="non-terminal residue" evidence="3">
    <location>
        <position position="219"/>
    </location>
</feature>
<dbReference type="InterPro" id="IPR020845">
    <property type="entry name" value="AMP-binding_CS"/>
</dbReference>
<dbReference type="PANTHER" id="PTHR43352">
    <property type="entry name" value="ACETYL-COA SYNTHETASE"/>
    <property type="match status" value="1"/>
</dbReference>
<dbReference type="GO" id="GO:0044550">
    <property type="term" value="P:secondary metabolite biosynthetic process"/>
    <property type="evidence" value="ECO:0007669"/>
    <property type="project" value="TreeGrafter"/>
</dbReference>
<reference evidence="3" key="1">
    <citation type="submission" date="2018-05" db="EMBL/GenBank/DDBJ databases">
        <authorList>
            <person name="Lanie J.A."/>
            <person name="Ng W.-L."/>
            <person name="Kazmierczak K.M."/>
            <person name="Andrzejewski T.M."/>
            <person name="Davidsen T.M."/>
            <person name="Wayne K.J."/>
            <person name="Tettelin H."/>
            <person name="Glass J.I."/>
            <person name="Rusch D."/>
            <person name="Podicherti R."/>
            <person name="Tsui H.-C.T."/>
            <person name="Winkler M.E."/>
        </authorList>
    </citation>
    <scope>NUCLEOTIDE SEQUENCE</scope>
</reference>
<feature type="domain" description="AMP-dependent synthetase/ligase" evidence="2">
    <location>
        <begin position="54"/>
        <end position="219"/>
    </location>
</feature>
<dbReference type="EMBL" id="UINC01193285">
    <property type="protein sequence ID" value="SVE08828.1"/>
    <property type="molecule type" value="Genomic_DNA"/>
</dbReference>
<gene>
    <name evidence="3" type="ORF">METZ01_LOCUS461682</name>
</gene>
<protein>
    <recommendedName>
        <fullName evidence="2">AMP-dependent synthetase/ligase domain-containing protein</fullName>
    </recommendedName>
</protein>
<sequence>MSKVKAPSDKTAHVDHFAADNLPPKSDWPDIDYSRLPELAALPKRINCATELLDNQAAINREARAVFDDTISWSYNELLTQANRIANVLVNDFDIRPGNRILLRSGNNPMYAACWFAVMKVGAIAVATMPLLRSRELTYIADFAQVRIALCDEKLVTELQQTLEESEFLQEIVSFNSANEDGLESLAAVKPGSFENINTAANDTCIIAFTSGTTGPPKA</sequence>
<name>A0A383ANY7_9ZZZZ</name>
<proteinExistence type="predicted"/>
<dbReference type="AlphaFoldDB" id="A0A383ANY7"/>
<dbReference type="Pfam" id="PF00501">
    <property type="entry name" value="AMP-binding"/>
    <property type="match status" value="1"/>
</dbReference>
<dbReference type="GO" id="GO:0016878">
    <property type="term" value="F:acid-thiol ligase activity"/>
    <property type="evidence" value="ECO:0007669"/>
    <property type="project" value="TreeGrafter"/>
</dbReference>